<dbReference type="EMBL" id="GBRH01252958">
    <property type="protein sequence ID" value="JAD44937.1"/>
    <property type="molecule type" value="Transcribed_RNA"/>
</dbReference>
<protein>
    <submittedName>
        <fullName evidence="1">Uncharacterized protein</fullName>
    </submittedName>
</protein>
<reference evidence="1" key="2">
    <citation type="journal article" date="2015" name="Data Brief">
        <title>Shoot transcriptome of the giant reed, Arundo donax.</title>
        <authorList>
            <person name="Barrero R.A."/>
            <person name="Guerrero F.D."/>
            <person name="Moolhuijzen P."/>
            <person name="Goolsby J.A."/>
            <person name="Tidwell J."/>
            <person name="Bellgard S.E."/>
            <person name="Bellgard M.I."/>
        </authorList>
    </citation>
    <scope>NUCLEOTIDE SEQUENCE</scope>
    <source>
        <tissue evidence="1">Shoot tissue taken approximately 20 cm above the soil surface</tissue>
    </source>
</reference>
<accession>A0A0A9ACY0</accession>
<evidence type="ECO:0000313" key="1">
    <source>
        <dbReference type="EMBL" id="JAD44937.1"/>
    </source>
</evidence>
<sequence length="59" mass="6686">MEEHGVRKKPGLSWIEVDGNVHSFVTADKLHPESEGVYQMLEDLKPSLTEPETFALSEF</sequence>
<proteinExistence type="predicted"/>
<name>A0A0A9ACY0_ARUDO</name>
<organism evidence="1">
    <name type="scientific">Arundo donax</name>
    <name type="common">Giant reed</name>
    <name type="synonym">Donax arundinaceus</name>
    <dbReference type="NCBI Taxonomy" id="35708"/>
    <lineage>
        <taxon>Eukaryota</taxon>
        <taxon>Viridiplantae</taxon>
        <taxon>Streptophyta</taxon>
        <taxon>Embryophyta</taxon>
        <taxon>Tracheophyta</taxon>
        <taxon>Spermatophyta</taxon>
        <taxon>Magnoliopsida</taxon>
        <taxon>Liliopsida</taxon>
        <taxon>Poales</taxon>
        <taxon>Poaceae</taxon>
        <taxon>PACMAD clade</taxon>
        <taxon>Arundinoideae</taxon>
        <taxon>Arundineae</taxon>
        <taxon>Arundo</taxon>
    </lineage>
</organism>
<reference evidence="1" key="1">
    <citation type="submission" date="2014-09" db="EMBL/GenBank/DDBJ databases">
        <authorList>
            <person name="Magalhaes I.L.F."/>
            <person name="Oliveira U."/>
            <person name="Santos F.R."/>
            <person name="Vidigal T.H.D.A."/>
            <person name="Brescovit A.D."/>
            <person name="Santos A.J."/>
        </authorList>
    </citation>
    <scope>NUCLEOTIDE SEQUENCE</scope>
    <source>
        <tissue evidence="1">Shoot tissue taken approximately 20 cm above the soil surface</tissue>
    </source>
</reference>
<dbReference type="AlphaFoldDB" id="A0A0A9ACY0"/>